<evidence type="ECO:0000256" key="6">
    <source>
        <dbReference type="ARBA" id="ARBA00022989"/>
    </source>
</evidence>
<keyword evidence="4 8" id="KW-1003">Cell membrane</keyword>
<feature type="transmembrane region" description="Helical" evidence="8">
    <location>
        <begin position="194"/>
        <end position="213"/>
    </location>
</feature>
<feature type="transmembrane region" description="Helical" evidence="8">
    <location>
        <begin position="134"/>
        <end position="157"/>
    </location>
</feature>
<dbReference type="OrthoDB" id="8421744at2"/>
<reference evidence="9 10" key="1">
    <citation type="submission" date="2019-01" db="EMBL/GenBank/DDBJ databases">
        <authorList>
            <person name="Chen W.-M."/>
        </authorList>
    </citation>
    <scope>NUCLEOTIDE SEQUENCE [LARGE SCALE GENOMIC DNA]</scope>
    <source>
        <strain evidence="9 10">CCP-6</strain>
    </source>
</reference>
<keyword evidence="6 8" id="KW-1133">Transmembrane helix</keyword>
<organism evidence="9 10">
    <name type="scientific">Rhodovarius crocodyli</name>
    <dbReference type="NCBI Taxonomy" id="1979269"/>
    <lineage>
        <taxon>Bacteria</taxon>
        <taxon>Pseudomonadati</taxon>
        <taxon>Pseudomonadota</taxon>
        <taxon>Alphaproteobacteria</taxon>
        <taxon>Acetobacterales</taxon>
        <taxon>Roseomonadaceae</taxon>
        <taxon>Rhodovarius</taxon>
    </lineage>
</organism>
<comment type="similarity">
    <text evidence="2 8">Belongs to the 4-toluene sulfonate uptake permease (TSUP) (TC 2.A.102) family.</text>
</comment>
<dbReference type="InterPro" id="IPR002781">
    <property type="entry name" value="TM_pro_TauE-like"/>
</dbReference>
<evidence type="ECO:0000256" key="1">
    <source>
        <dbReference type="ARBA" id="ARBA00004651"/>
    </source>
</evidence>
<evidence type="ECO:0000313" key="9">
    <source>
        <dbReference type="EMBL" id="RVT97838.1"/>
    </source>
</evidence>
<keyword evidence="10" id="KW-1185">Reference proteome</keyword>
<keyword evidence="7 8" id="KW-0472">Membrane</keyword>
<evidence type="ECO:0000256" key="3">
    <source>
        <dbReference type="ARBA" id="ARBA00022448"/>
    </source>
</evidence>
<comment type="caution">
    <text evidence="9">The sequence shown here is derived from an EMBL/GenBank/DDBJ whole genome shotgun (WGS) entry which is preliminary data.</text>
</comment>
<feature type="transmembrane region" description="Helical" evidence="8">
    <location>
        <begin position="72"/>
        <end position="90"/>
    </location>
</feature>
<dbReference type="Pfam" id="PF01925">
    <property type="entry name" value="TauE"/>
    <property type="match status" value="1"/>
</dbReference>
<dbReference type="EMBL" id="SACL01000002">
    <property type="protein sequence ID" value="RVT97838.1"/>
    <property type="molecule type" value="Genomic_DNA"/>
</dbReference>
<name>A0A437MJK2_9PROT</name>
<dbReference type="AlphaFoldDB" id="A0A437MJK2"/>
<feature type="transmembrane region" description="Helical" evidence="8">
    <location>
        <begin position="6"/>
        <end position="34"/>
    </location>
</feature>
<gene>
    <name evidence="9" type="ORF">EOD42_08560</name>
</gene>
<feature type="transmembrane region" description="Helical" evidence="8">
    <location>
        <begin position="97"/>
        <end position="114"/>
    </location>
</feature>
<accession>A0A437MJK2</accession>
<dbReference type="PANTHER" id="PTHR30269:SF37">
    <property type="entry name" value="MEMBRANE TRANSPORTER PROTEIN"/>
    <property type="match status" value="1"/>
</dbReference>
<keyword evidence="5 8" id="KW-0812">Transmembrane</keyword>
<dbReference type="Proteomes" id="UP000282957">
    <property type="component" value="Unassembled WGS sequence"/>
</dbReference>
<evidence type="ECO:0000256" key="5">
    <source>
        <dbReference type="ARBA" id="ARBA00022692"/>
    </source>
</evidence>
<evidence type="ECO:0000256" key="8">
    <source>
        <dbReference type="RuleBase" id="RU363041"/>
    </source>
</evidence>
<dbReference type="InterPro" id="IPR052017">
    <property type="entry name" value="TSUP"/>
</dbReference>
<protein>
    <recommendedName>
        <fullName evidence="8">Probable membrane transporter protein</fullName>
    </recommendedName>
</protein>
<dbReference type="PANTHER" id="PTHR30269">
    <property type="entry name" value="TRANSMEMBRANE PROTEIN YFCA"/>
    <property type="match status" value="1"/>
</dbReference>
<proteinExistence type="inferred from homology"/>
<feature type="transmembrane region" description="Helical" evidence="8">
    <location>
        <begin position="46"/>
        <end position="66"/>
    </location>
</feature>
<evidence type="ECO:0000256" key="2">
    <source>
        <dbReference type="ARBA" id="ARBA00009142"/>
    </source>
</evidence>
<feature type="transmembrane region" description="Helical" evidence="8">
    <location>
        <begin position="169"/>
        <end position="188"/>
    </location>
</feature>
<evidence type="ECO:0000256" key="7">
    <source>
        <dbReference type="ARBA" id="ARBA00023136"/>
    </source>
</evidence>
<comment type="subcellular location">
    <subcellularLocation>
        <location evidence="1 8">Cell membrane</location>
        <topology evidence="1 8">Multi-pass membrane protein</topology>
    </subcellularLocation>
</comment>
<sequence>MSFELIALAFVMLGASFCSAVAGFAMNLIAAGVLLHIMTPQELAPLLPACSLCVQAVTLRAVWYAIDWPRLWRYVVPGLIGTPVGVWLLGAGSVRGLVIFIGVVLVLYSGYMLTRLILRRPPPEVRANRSIDVAVGFGSGVLGGIGGFSGPLMALWVDIQGLNKNEARALLQPFIAGLQVMATGTLLVKGYFTQQTWIMLAVAVPALVLGSWLGLKAYHAMPPQLFRISLLVLLMVSGLSLLW</sequence>
<keyword evidence="3" id="KW-0813">Transport</keyword>
<evidence type="ECO:0000256" key="4">
    <source>
        <dbReference type="ARBA" id="ARBA00022475"/>
    </source>
</evidence>
<evidence type="ECO:0000313" key="10">
    <source>
        <dbReference type="Proteomes" id="UP000282957"/>
    </source>
</evidence>
<dbReference type="RefSeq" id="WP_127787067.1">
    <property type="nucleotide sequence ID" value="NZ_SACL01000002.1"/>
</dbReference>
<dbReference type="GO" id="GO:0005886">
    <property type="term" value="C:plasma membrane"/>
    <property type="evidence" value="ECO:0007669"/>
    <property type="project" value="UniProtKB-SubCell"/>
</dbReference>
<feature type="transmembrane region" description="Helical" evidence="8">
    <location>
        <begin position="225"/>
        <end position="242"/>
    </location>
</feature>